<dbReference type="Gene3D" id="2.30.30.40">
    <property type="entry name" value="SH3 Domains"/>
    <property type="match status" value="1"/>
</dbReference>
<dbReference type="PROSITE" id="PS51781">
    <property type="entry name" value="SH3B"/>
    <property type="match status" value="1"/>
</dbReference>
<name>A0ABU5C5G0_9BACI</name>
<sequence length="81" mass="8647">MKKTSIVFIATVLLLSCLVMPMATSAAVKTTKTSGAYAATASSLNVRSGPGTTYKKLGTLHKGGYRPCERKDQKRLVSIQI</sequence>
<keyword evidence="4" id="KW-1185">Reference proteome</keyword>
<evidence type="ECO:0000313" key="3">
    <source>
        <dbReference type="EMBL" id="MDY0394459.1"/>
    </source>
</evidence>
<feature type="signal peptide" evidence="1">
    <location>
        <begin position="1"/>
        <end position="26"/>
    </location>
</feature>
<proteinExistence type="predicted"/>
<gene>
    <name evidence="3" type="ORF">RWE15_08380</name>
</gene>
<organism evidence="3 4">
    <name type="scientific">Tigheibacillus halophilus</name>
    <dbReference type="NCBI Taxonomy" id="361280"/>
    <lineage>
        <taxon>Bacteria</taxon>
        <taxon>Bacillati</taxon>
        <taxon>Bacillota</taxon>
        <taxon>Bacilli</taxon>
        <taxon>Bacillales</taxon>
        <taxon>Bacillaceae</taxon>
        <taxon>Tigheibacillus</taxon>
    </lineage>
</organism>
<evidence type="ECO:0000313" key="4">
    <source>
        <dbReference type="Proteomes" id="UP001281447"/>
    </source>
</evidence>
<dbReference type="Proteomes" id="UP001281447">
    <property type="component" value="Unassembled WGS sequence"/>
</dbReference>
<keyword evidence="1" id="KW-0732">Signal</keyword>
<evidence type="ECO:0000256" key="1">
    <source>
        <dbReference type="SAM" id="SignalP"/>
    </source>
</evidence>
<reference evidence="3 4" key="1">
    <citation type="submission" date="2023-10" db="EMBL/GenBank/DDBJ databases">
        <title>Virgibacillus halophilus 5B73C genome.</title>
        <authorList>
            <person name="Miliotis G."/>
            <person name="Sengupta P."/>
            <person name="Hameed A."/>
            <person name="Chuvochina M."/>
            <person name="Mcdonagh F."/>
            <person name="Simpson A.C."/>
            <person name="Singh N.K."/>
            <person name="Rekha P.D."/>
            <person name="Raman K."/>
            <person name="Hugenholtz P."/>
            <person name="Venkateswaran K."/>
        </authorList>
    </citation>
    <scope>NUCLEOTIDE SEQUENCE [LARGE SCALE GENOMIC DNA]</scope>
    <source>
        <strain evidence="3 4">5B73C</strain>
    </source>
</reference>
<evidence type="ECO:0000259" key="2">
    <source>
        <dbReference type="PROSITE" id="PS51781"/>
    </source>
</evidence>
<comment type="caution">
    <text evidence="3">The sequence shown here is derived from an EMBL/GenBank/DDBJ whole genome shotgun (WGS) entry which is preliminary data.</text>
</comment>
<feature type="chain" id="PRO_5045451265" description="SH3b domain-containing protein" evidence="1">
    <location>
        <begin position="27"/>
        <end position="81"/>
    </location>
</feature>
<protein>
    <recommendedName>
        <fullName evidence="2">SH3b domain-containing protein</fullName>
    </recommendedName>
</protein>
<feature type="domain" description="SH3b" evidence="2">
    <location>
        <begin position="29"/>
        <end position="81"/>
    </location>
</feature>
<accession>A0ABU5C5G0</accession>
<dbReference type="InterPro" id="IPR003646">
    <property type="entry name" value="SH3-like_bac-type"/>
</dbReference>
<dbReference type="PROSITE" id="PS51257">
    <property type="entry name" value="PROKAR_LIPOPROTEIN"/>
    <property type="match status" value="1"/>
</dbReference>
<dbReference type="EMBL" id="JAWDIP010000003">
    <property type="protein sequence ID" value="MDY0394459.1"/>
    <property type="molecule type" value="Genomic_DNA"/>
</dbReference>